<evidence type="ECO:0000313" key="6">
    <source>
        <dbReference type="EMBL" id="MBP2294919.1"/>
    </source>
</evidence>
<reference evidence="6 7" key="1">
    <citation type="submission" date="2021-03" db="EMBL/GenBank/DDBJ databases">
        <title>Genomic Encyclopedia of Type Strains, Phase III (KMG-III): the genomes of soil and plant-associated and newly described type strains.</title>
        <authorList>
            <person name="Whitman W."/>
        </authorList>
    </citation>
    <scope>NUCLEOTIDE SEQUENCE [LARGE SCALE GENOMIC DNA]</scope>
    <source>
        <strain evidence="6 7">IMMIB AFH-6</strain>
    </source>
</reference>
<dbReference type="Gene3D" id="1.10.260.40">
    <property type="entry name" value="lambda repressor-like DNA-binding domains"/>
    <property type="match status" value="1"/>
</dbReference>
<dbReference type="Proteomes" id="UP000781958">
    <property type="component" value="Unassembled WGS sequence"/>
</dbReference>
<sequence length="122" mass="13732">MKPFSLDDAAKARATDMAKVRATTDEEIARQIAEDPDTAPSLGGVDVEHFTVRRPYPDVRFLRKQLGLTQEEFARDFGVNVWTLRDWENHRREPEGPAQTLLKVIAQSPDTVRRAVATDTGV</sequence>
<proteinExistence type="predicted"/>
<accession>A0ABS4SRS3</accession>
<dbReference type="PANTHER" id="PTHR36511:SF4">
    <property type="entry name" value="ANTITOXIN MQSA"/>
    <property type="match status" value="1"/>
</dbReference>
<dbReference type="InterPro" id="IPR001387">
    <property type="entry name" value="Cro/C1-type_HTH"/>
</dbReference>
<name>A0ABS4SRS3_9PROT</name>
<dbReference type="EMBL" id="JAGINP010000018">
    <property type="protein sequence ID" value="MBP2294919.1"/>
    <property type="molecule type" value="Genomic_DNA"/>
</dbReference>
<evidence type="ECO:0000256" key="4">
    <source>
        <dbReference type="SAM" id="MobiDB-lite"/>
    </source>
</evidence>
<dbReference type="SMART" id="SM00530">
    <property type="entry name" value="HTH_XRE"/>
    <property type="match status" value="1"/>
</dbReference>
<dbReference type="PANTHER" id="PTHR36511">
    <property type="entry name" value="MERR FAMILY BACTERIAL REGULATORY PROTEIN"/>
    <property type="match status" value="1"/>
</dbReference>
<comment type="caution">
    <text evidence="6">The sequence shown here is derived from an EMBL/GenBank/DDBJ whole genome shotgun (WGS) entry which is preliminary data.</text>
</comment>
<keyword evidence="3" id="KW-0804">Transcription</keyword>
<feature type="compositionally biased region" description="Basic and acidic residues" evidence="4">
    <location>
        <begin position="8"/>
        <end position="20"/>
    </location>
</feature>
<evidence type="ECO:0000313" key="7">
    <source>
        <dbReference type="Proteomes" id="UP000781958"/>
    </source>
</evidence>
<protein>
    <submittedName>
        <fullName evidence="6">Transcriptional regulator</fullName>
    </submittedName>
</protein>
<feature type="domain" description="HTH cro/C1-type" evidence="5">
    <location>
        <begin position="59"/>
        <end position="112"/>
    </location>
</feature>
<dbReference type="RefSeq" id="WP_209769233.1">
    <property type="nucleotide sequence ID" value="NZ_JAGINP010000018.1"/>
</dbReference>
<gene>
    <name evidence="6" type="ORF">J2851_004715</name>
</gene>
<dbReference type="InterPro" id="IPR052359">
    <property type="entry name" value="HTH-type_reg/antitoxin"/>
</dbReference>
<keyword evidence="1" id="KW-0805">Transcription regulation</keyword>
<feature type="region of interest" description="Disordered" evidence="4">
    <location>
        <begin position="1"/>
        <end position="20"/>
    </location>
</feature>
<evidence type="ECO:0000256" key="1">
    <source>
        <dbReference type="ARBA" id="ARBA00023015"/>
    </source>
</evidence>
<evidence type="ECO:0000256" key="2">
    <source>
        <dbReference type="ARBA" id="ARBA00023125"/>
    </source>
</evidence>
<evidence type="ECO:0000259" key="5">
    <source>
        <dbReference type="PROSITE" id="PS50943"/>
    </source>
</evidence>
<evidence type="ECO:0000256" key="3">
    <source>
        <dbReference type="ARBA" id="ARBA00023163"/>
    </source>
</evidence>
<dbReference type="PROSITE" id="PS50943">
    <property type="entry name" value="HTH_CROC1"/>
    <property type="match status" value="1"/>
</dbReference>
<dbReference type="CDD" id="cd00093">
    <property type="entry name" value="HTH_XRE"/>
    <property type="match status" value="1"/>
</dbReference>
<organism evidence="6 7">
    <name type="scientific">Azospirillum rugosum</name>
    <dbReference type="NCBI Taxonomy" id="416170"/>
    <lineage>
        <taxon>Bacteria</taxon>
        <taxon>Pseudomonadati</taxon>
        <taxon>Pseudomonadota</taxon>
        <taxon>Alphaproteobacteria</taxon>
        <taxon>Rhodospirillales</taxon>
        <taxon>Azospirillaceae</taxon>
        <taxon>Azospirillum</taxon>
    </lineage>
</organism>
<keyword evidence="7" id="KW-1185">Reference proteome</keyword>
<dbReference type="SUPFAM" id="SSF47413">
    <property type="entry name" value="lambda repressor-like DNA-binding domains"/>
    <property type="match status" value="1"/>
</dbReference>
<dbReference type="InterPro" id="IPR010982">
    <property type="entry name" value="Lambda_DNA-bd_dom_sf"/>
</dbReference>
<keyword evidence="2" id="KW-0238">DNA-binding</keyword>
<dbReference type="Pfam" id="PF01381">
    <property type="entry name" value="HTH_3"/>
    <property type="match status" value="1"/>
</dbReference>